<dbReference type="InterPro" id="IPR015947">
    <property type="entry name" value="PUA-like_sf"/>
</dbReference>
<feature type="non-terminal residue" evidence="2">
    <location>
        <position position="87"/>
    </location>
</feature>
<sequence length="87" mass="9946">MAKRRYWLFKSEPSAYSYTDLQNDGVAEWDGVRNYQARNFLRDEIKEGDGVLFYHSNAVPMAVVGTAVVVRSGYPDFTAWDPLSDHP</sequence>
<evidence type="ECO:0000313" key="2">
    <source>
        <dbReference type="EMBL" id="SVC78929.1"/>
    </source>
</evidence>
<accession>A0A382Q018</accession>
<dbReference type="EMBL" id="UINC01111025">
    <property type="protein sequence ID" value="SVC78929.1"/>
    <property type="molecule type" value="Genomic_DNA"/>
</dbReference>
<dbReference type="PANTHER" id="PTHR14087">
    <property type="entry name" value="THYMOCYTE NUCLEAR PROTEIN 1"/>
    <property type="match status" value="1"/>
</dbReference>
<evidence type="ECO:0000259" key="1">
    <source>
        <dbReference type="Pfam" id="PF01878"/>
    </source>
</evidence>
<reference evidence="2" key="1">
    <citation type="submission" date="2018-05" db="EMBL/GenBank/DDBJ databases">
        <authorList>
            <person name="Lanie J.A."/>
            <person name="Ng W.-L."/>
            <person name="Kazmierczak K.M."/>
            <person name="Andrzejewski T.M."/>
            <person name="Davidsen T.M."/>
            <person name="Wayne K.J."/>
            <person name="Tettelin H."/>
            <person name="Glass J.I."/>
            <person name="Rusch D."/>
            <person name="Podicherti R."/>
            <person name="Tsui H.-C.T."/>
            <person name="Winkler M.E."/>
        </authorList>
    </citation>
    <scope>NUCLEOTIDE SEQUENCE</scope>
</reference>
<proteinExistence type="predicted"/>
<dbReference type="Gene3D" id="3.10.590.10">
    <property type="entry name" value="ph1033 like domains"/>
    <property type="match status" value="1"/>
</dbReference>
<feature type="domain" description="EVE" evidence="1">
    <location>
        <begin position="5"/>
        <end position="85"/>
    </location>
</feature>
<dbReference type="SUPFAM" id="SSF88697">
    <property type="entry name" value="PUA domain-like"/>
    <property type="match status" value="1"/>
</dbReference>
<dbReference type="GO" id="GO:0005634">
    <property type="term" value="C:nucleus"/>
    <property type="evidence" value="ECO:0007669"/>
    <property type="project" value="TreeGrafter"/>
</dbReference>
<protein>
    <recommendedName>
        <fullName evidence="1">EVE domain-containing protein</fullName>
    </recommendedName>
</protein>
<name>A0A382Q018_9ZZZZ</name>
<dbReference type="InterPro" id="IPR002740">
    <property type="entry name" value="EVE_domain"/>
</dbReference>
<gene>
    <name evidence="2" type="ORF">METZ01_LOCUS331783</name>
</gene>
<dbReference type="PANTHER" id="PTHR14087:SF7">
    <property type="entry name" value="THYMOCYTE NUCLEAR PROTEIN 1"/>
    <property type="match status" value="1"/>
</dbReference>
<dbReference type="AlphaFoldDB" id="A0A382Q018"/>
<dbReference type="InterPro" id="IPR052181">
    <property type="entry name" value="5hmC_binding"/>
</dbReference>
<organism evidence="2">
    <name type="scientific">marine metagenome</name>
    <dbReference type="NCBI Taxonomy" id="408172"/>
    <lineage>
        <taxon>unclassified sequences</taxon>
        <taxon>metagenomes</taxon>
        <taxon>ecological metagenomes</taxon>
    </lineage>
</organism>
<dbReference type="Pfam" id="PF01878">
    <property type="entry name" value="EVE"/>
    <property type="match status" value="1"/>
</dbReference>